<keyword evidence="2" id="KW-0472">Membrane</keyword>
<reference evidence="4" key="1">
    <citation type="submission" date="2022-11" db="UniProtKB">
        <authorList>
            <consortium name="WormBaseParasite"/>
        </authorList>
    </citation>
    <scope>IDENTIFICATION</scope>
</reference>
<feature type="compositionally biased region" description="Basic and acidic residues" evidence="1">
    <location>
        <begin position="208"/>
        <end position="222"/>
    </location>
</feature>
<evidence type="ECO:0000313" key="4">
    <source>
        <dbReference type="WBParaSite" id="Gr19_v10_g8474.t1"/>
    </source>
</evidence>
<organism evidence="3 4">
    <name type="scientific">Globodera rostochiensis</name>
    <name type="common">Golden nematode worm</name>
    <name type="synonym">Heterodera rostochiensis</name>
    <dbReference type="NCBI Taxonomy" id="31243"/>
    <lineage>
        <taxon>Eukaryota</taxon>
        <taxon>Metazoa</taxon>
        <taxon>Ecdysozoa</taxon>
        <taxon>Nematoda</taxon>
        <taxon>Chromadorea</taxon>
        <taxon>Rhabditida</taxon>
        <taxon>Tylenchina</taxon>
        <taxon>Tylenchomorpha</taxon>
        <taxon>Tylenchoidea</taxon>
        <taxon>Heteroderidae</taxon>
        <taxon>Heteroderinae</taxon>
        <taxon>Globodera</taxon>
    </lineage>
</organism>
<dbReference type="Proteomes" id="UP000887572">
    <property type="component" value="Unplaced"/>
</dbReference>
<keyword evidence="2" id="KW-1133">Transmembrane helix</keyword>
<sequence>MTPAAKNNFVYPPRAATPKHCLRRRHHQISAPLLFGYCAILLILLCQHLPITLAILFQEDDHSAAGTRCFCDKKNCGGGTLVCAGRFCLIGVRNEDAADGQGRLDQHCLEEDGALPQGKGCARDWRQWSEVCICEENLCNTWAFLRAQMDSPISVGANFRHHSLKVGAPAERSVHNALAPAHLAAEGQRQWGRAPYSDEDDDDADPPLARETDPLGFGRPDDAVRQRRGPALVLLLVVLPLVVGAFTVVLVFLNYHCNML</sequence>
<proteinExistence type="predicted"/>
<evidence type="ECO:0000256" key="1">
    <source>
        <dbReference type="SAM" id="MobiDB-lite"/>
    </source>
</evidence>
<protein>
    <submittedName>
        <fullName evidence="4">Activin types I and II receptor domain-containing protein</fullName>
    </submittedName>
</protein>
<dbReference type="WBParaSite" id="Gr19_v10_g8474.t1">
    <property type="protein sequence ID" value="Gr19_v10_g8474.t1"/>
    <property type="gene ID" value="Gr19_v10_g8474"/>
</dbReference>
<evidence type="ECO:0000313" key="3">
    <source>
        <dbReference type="Proteomes" id="UP000887572"/>
    </source>
</evidence>
<feature type="transmembrane region" description="Helical" evidence="2">
    <location>
        <begin position="34"/>
        <end position="57"/>
    </location>
</feature>
<dbReference type="AlphaFoldDB" id="A0A914I8J4"/>
<feature type="region of interest" description="Disordered" evidence="1">
    <location>
        <begin position="193"/>
        <end position="222"/>
    </location>
</feature>
<accession>A0A914I8J4</accession>
<feature type="transmembrane region" description="Helical" evidence="2">
    <location>
        <begin position="232"/>
        <end position="255"/>
    </location>
</feature>
<evidence type="ECO:0000256" key="2">
    <source>
        <dbReference type="SAM" id="Phobius"/>
    </source>
</evidence>
<keyword evidence="3" id="KW-1185">Reference proteome</keyword>
<name>A0A914I8J4_GLORO</name>
<keyword evidence="2" id="KW-0812">Transmembrane</keyword>